<name>A0ABS3QBY6_9BACT</name>
<evidence type="ECO:0000256" key="1">
    <source>
        <dbReference type="SAM" id="MobiDB-lite"/>
    </source>
</evidence>
<dbReference type="Proteomes" id="UP000664369">
    <property type="component" value="Unassembled WGS sequence"/>
</dbReference>
<feature type="region of interest" description="Disordered" evidence="1">
    <location>
        <begin position="36"/>
        <end position="86"/>
    </location>
</feature>
<feature type="signal peptide" evidence="2">
    <location>
        <begin position="1"/>
        <end position="19"/>
    </location>
</feature>
<dbReference type="EMBL" id="JAGETZ010000001">
    <property type="protein sequence ID" value="MBO2008215.1"/>
    <property type="molecule type" value="Genomic_DNA"/>
</dbReference>
<keyword evidence="2" id="KW-0732">Signal</keyword>
<proteinExistence type="predicted"/>
<accession>A0ABS3QBY6</accession>
<comment type="caution">
    <text evidence="3">The sequence shown here is derived from an EMBL/GenBank/DDBJ whole genome shotgun (WGS) entry which is preliminary data.</text>
</comment>
<gene>
    <name evidence="3" type="ORF">J4E00_04075</name>
</gene>
<evidence type="ECO:0000256" key="2">
    <source>
        <dbReference type="SAM" id="SignalP"/>
    </source>
</evidence>
<reference evidence="3 4" key="1">
    <citation type="submission" date="2021-03" db="EMBL/GenBank/DDBJ databases">
        <authorList>
            <person name="Kim M.K."/>
        </authorList>
    </citation>
    <scope>NUCLEOTIDE SEQUENCE [LARGE SCALE GENOMIC DNA]</scope>
    <source>
        <strain evidence="3 4">BT442</strain>
    </source>
</reference>
<feature type="chain" id="PRO_5047211800" evidence="2">
    <location>
        <begin position="20"/>
        <end position="86"/>
    </location>
</feature>
<evidence type="ECO:0000313" key="3">
    <source>
        <dbReference type="EMBL" id="MBO2008215.1"/>
    </source>
</evidence>
<protein>
    <submittedName>
        <fullName evidence="3">Uncharacterized protein</fullName>
    </submittedName>
</protein>
<feature type="compositionally biased region" description="Basic and acidic residues" evidence="1">
    <location>
        <begin position="64"/>
        <end position="75"/>
    </location>
</feature>
<organism evidence="3 4">
    <name type="scientific">Hymenobacter negativus</name>
    <dbReference type="NCBI Taxonomy" id="2795026"/>
    <lineage>
        <taxon>Bacteria</taxon>
        <taxon>Pseudomonadati</taxon>
        <taxon>Bacteroidota</taxon>
        <taxon>Cytophagia</taxon>
        <taxon>Cytophagales</taxon>
        <taxon>Hymenobacteraceae</taxon>
        <taxon>Hymenobacter</taxon>
    </lineage>
</organism>
<dbReference type="RefSeq" id="WP_208173725.1">
    <property type="nucleotide sequence ID" value="NZ_JAGETZ010000001.1"/>
</dbReference>
<sequence length="86" mass="9289">MKVLLVFSLLALCVPAAQAQVDPAAVAQGQVLSGMMRGHAERDRKAQLSGKRPAKRPLTPADQRLAHKREVDAAMRRPPAKPGSIR</sequence>
<keyword evidence="4" id="KW-1185">Reference proteome</keyword>
<evidence type="ECO:0000313" key="4">
    <source>
        <dbReference type="Proteomes" id="UP000664369"/>
    </source>
</evidence>